<name>A0ACC0UKG2_9AGAM</name>
<accession>A0ACC0UKG2</accession>
<evidence type="ECO:0000313" key="2">
    <source>
        <dbReference type="Proteomes" id="UP001207468"/>
    </source>
</evidence>
<proteinExistence type="predicted"/>
<reference evidence="1" key="1">
    <citation type="submission" date="2021-03" db="EMBL/GenBank/DDBJ databases">
        <title>Evolutionary priming and transition to the ectomycorrhizal habit in an iconic lineage of mushroom-forming fungi: is preadaptation a requirement?</title>
        <authorList>
            <consortium name="DOE Joint Genome Institute"/>
            <person name="Looney B.P."/>
            <person name="Miyauchi S."/>
            <person name="Morin E."/>
            <person name="Drula E."/>
            <person name="Courty P.E."/>
            <person name="Chicoki N."/>
            <person name="Fauchery L."/>
            <person name="Kohler A."/>
            <person name="Kuo A."/>
            <person name="LaButti K."/>
            <person name="Pangilinan J."/>
            <person name="Lipzen A."/>
            <person name="Riley R."/>
            <person name="Andreopoulos W."/>
            <person name="He G."/>
            <person name="Johnson J."/>
            <person name="Barry K.W."/>
            <person name="Grigoriev I.V."/>
            <person name="Nagy L."/>
            <person name="Hibbett D."/>
            <person name="Henrissat B."/>
            <person name="Matheny P.B."/>
            <person name="Labbe J."/>
            <person name="Martin A.F."/>
        </authorList>
    </citation>
    <scope>NUCLEOTIDE SEQUENCE</scope>
    <source>
        <strain evidence="1">BPL698</strain>
    </source>
</reference>
<comment type="caution">
    <text evidence="1">The sequence shown here is derived from an EMBL/GenBank/DDBJ whole genome shotgun (WGS) entry which is preliminary data.</text>
</comment>
<dbReference type="Proteomes" id="UP001207468">
    <property type="component" value="Unassembled WGS sequence"/>
</dbReference>
<dbReference type="EMBL" id="JAGFNK010000014">
    <property type="protein sequence ID" value="KAI9511987.1"/>
    <property type="molecule type" value="Genomic_DNA"/>
</dbReference>
<evidence type="ECO:0000313" key="1">
    <source>
        <dbReference type="EMBL" id="KAI9511987.1"/>
    </source>
</evidence>
<sequence>MPTALPKIDAPLVQYVASEDPNYFLLVIEANIIYFEVTSTHIMFASITRRDLLPTRTSCAMSGFSDYYFSVRPIGLFAMKSSSNESDLTDVGRFFDCYVIIHHLQLGSPP</sequence>
<gene>
    <name evidence="1" type="ORF">F5148DRAFT_1146452</name>
</gene>
<keyword evidence="2" id="KW-1185">Reference proteome</keyword>
<protein>
    <submittedName>
        <fullName evidence="1">Uncharacterized protein</fullName>
    </submittedName>
</protein>
<organism evidence="1 2">
    <name type="scientific">Russula earlei</name>
    <dbReference type="NCBI Taxonomy" id="71964"/>
    <lineage>
        <taxon>Eukaryota</taxon>
        <taxon>Fungi</taxon>
        <taxon>Dikarya</taxon>
        <taxon>Basidiomycota</taxon>
        <taxon>Agaricomycotina</taxon>
        <taxon>Agaricomycetes</taxon>
        <taxon>Russulales</taxon>
        <taxon>Russulaceae</taxon>
        <taxon>Russula</taxon>
    </lineage>
</organism>